<feature type="compositionally biased region" description="Acidic residues" evidence="1">
    <location>
        <begin position="169"/>
        <end position="178"/>
    </location>
</feature>
<dbReference type="Proteomes" id="UP000613840">
    <property type="component" value="Unassembled WGS sequence"/>
</dbReference>
<reference evidence="3" key="1">
    <citation type="journal article" date="2014" name="Int. J. Syst. Evol. Microbiol.">
        <title>Complete genome sequence of Corynebacterium casei LMG S-19264T (=DSM 44701T), isolated from a smear-ripened cheese.</title>
        <authorList>
            <consortium name="US DOE Joint Genome Institute (JGI-PGF)"/>
            <person name="Walter F."/>
            <person name="Albersmeier A."/>
            <person name="Kalinowski J."/>
            <person name="Ruckert C."/>
        </authorList>
    </citation>
    <scope>NUCLEOTIDE SEQUENCE</scope>
    <source>
        <strain evidence="3">CGMCC 4.7306</strain>
    </source>
</reference>
<evidence type="ECO:0000259" key="2">
    <source>
        <dbReference type="PROSITE" id="PS50995"/>
    </source>
</evidence>
<dbReference type="PRINTS" id="PR00598">
    <property type="entry name" value="HTHMARR"/>
</dbReference>
<dbReference type="Pfam" id="PF12802">
    <property type="entry name" value="MarR_2"/>
    <property type="match status" value="1"/>
</dbReference>
<dbReference type="InterPro" id="IPR000835">
    <property type="entry name" value="HTH_MarR-typ"/>
</dbReference>
<feature type="region of interest" description="Disordered" evidence="1">
    <location>
        <begin position="161"/>
        <end position="196"/>
    </location>
</feature>
<comment type="caution">
    <text evidence="3">The sequence shown here is derived from an EMBL/GenBank/DDBJ whole genome shotgun (WGS) entry which is preliminary data.</text>
</comment>
<dbReference type="PROSITE" id="PS50995">
    <property type="entry name" value="HTH_MARR_2"/>
    <property type="match status" value="1"/>
</dbReference>
<sequence length="196" mass="22022">MSETRWLDDSEQRIWRTYLLGAAELLERLDQALRPYQLSLNEYSILVCLSEGPDQRLRMSELADAVHQSRSRLTHTIARMETARLVQRTASRSDRRGVWAELTPTGMALLEKSAPAHVESVRRHFIDPAGAKDWEALGRVFESLLDTPREDGTMAPRRFTLVAPTPTAEPDDDCDDCPQPDPQPAPETGRLSVGGD</sequence>
<dbReference type="SUPFAM" id="SSF46785">
    <property type="entry name" value="Winged helix' DNA-binding domain"/>
    <property type="match status" value="1"/>
</dbReference>
<protein>
    <recommendedName>
        <fullName evidence="2">HTH marR-type domain-containing protein</fullName>
    </recommendedName>
</protein>
<dbReference type="PANTHER" id="PTHR33164">
    <property type="entry name" value="TRANSCRIPTIONAL REGULATOR, MARR FAMILY"/>
    <property type="match status" value="1"/>
</dbReference>
<organism evidence="3 4">
    <name type="scientific">Microlunatus endophyticus</name>
    <dbReference type="NCBI Taxonomy" id="1716077"/>
    <lineage>
        <taxon>Bacteria</taxon>
        <taxon>Bacillati</taxon>
        <taxon>Actinomycetota</taxon>
        <taxon>Actinomycetes</taxon>
        <taxon>Propionibacteriales</taxon>
        <taxon>Propionibacteriaceae</taxon>
        <taxon>Microlunatus</taxon>
    </lineage>
</organism>
<accession>A0A917W279</accession>
<dbReference type="SMART" id="SM00347">
    <property type="entry name" value="HTH_MARR"/>
    <property type="match status" value="1"/>
</dbReference>
<dbReference type="EMBL" id="BMMZ01000004">
    <property type="protein sequence ID" value="GGL60654.1"/>
    <property type="molecule type" value="Genomic_DNA"/>
</dbReference>
<dbReference type="GO" id="GO:0003700">
    <property type="term" value="F:DNA-binding transcription factor activity"/>
    <property type="evidence" value="ECO:0007669"/>
    <property type="project" value="InterPro"/>
</dbReference>
<gene>
    <name evidence="3" type="ORF">GCM10011575_18950</name>
</gene>
<dbReference type="InterPro" id="IPR036388">
    <property type="entry name" value="WH-like_DNA-bd_sf"/>
</dbReference>
<evidence type="ECO:0000313" key="4">
    <source>
        <dbReference type="Proteomes" id="UP000613840"/>
    </source>
</evidence>
<dbReference type="PANTHER" id="PTHR33164:SF99">
    <property type="entry name" value="MARR FAMILY REGULATORY PROTEIN"/>
    <property type="match status" value="1"/>
</dbReference>
<name>A0A917W279_9ACTN</name>
<dbReference type="InterPro" id="IPR039422">
    <property type="entry name" value="MarR/SlyA-like"/>
</dbReference>
<dbReference type="GO" id="GO:0006950">
    <property type="term" value="P:response to stress"/>
    <property type="evidence" value="ECO:0007669"/>
    <property type="project" value="TreeGrafter"/>
</dbReference>
<proteinExistence type="predicted"/>
<evidence type="ECO:0000256" key="1">
    <source>
        <dbReference type="SAM" id="MobiDB-lite"/>
    </source>
</evidence>
<dbReference type="AlphaFoldDB" id="A0A917W279"/>
<feature type="domain" description="HTH marR-type" evidence="2">
    <location>
        <begin position="1"/>
        <end position="146"/>
    </location>
</feature>
<dbReference type="RefSeq" id="WP_188894958.1">
    <property type="nucleotide sequence ID" value="NZ_BMMZ01000004.1"/>
</dbReference>
<dbReference type="InterPro" id="IPR036390">
    <property type="entry name" value="WH_DNA-bd_sf"/>
</dbReference>
<evidence type="ECO:0000313" key="3">
    <source>
        <dbReference type="EMBL" id="GGL60654.1"/>
    </source>
</evidence>
<keyword evidence="4" id="KW-1185">Reference proteome</keyword>
<dbReference type="Gene3D" id="1.10.10.10">
    <property type="entry name" value="Winged helix-like DNA-binding domain superfamily/Winged helix DNA-binding domain"/>
    <property type="match status" value="1"/>
</dbReference>
<reference evidence="3" key="2">
    <citation type="submission" date="2020-09" db="EMBL/GenBank/DDBJ databases">
        <authorList>
            <person name="Sun Q."/>
            <person name="Zhou Y."/>
        </authorList>
    </citation>
    <scope>NUCLEOTIDE SEQUENCE</scope>
    <source>
        <strain evidence="3">CGMCC 4.7306</strain>
    </source>
</reference>